<feature type="transmembrane region" description="Helical" evidence="8">
    <location>
        <begin position="29"/>
        <end position="47"/>
    </location>
</feature>
<keyword evidence="7" id="KW-0503">Monooxygenase</keyword>
<proteinExistence type="inferred from homology"/>
<dbReference type="GO" id="GO:0004497">
    <property type="term" value="F:monooxygenase activity"/>
    <property type="evidence" value="ECO:0007669"/>
    <property type="project" value="UniProtKB-KW"/>
</dbReference>
<evidence type="ECO:0000256" key="6">
    <source>
        <dbReference type="PIRSR" id="PIRSR602403-1"/>
    </source>
</evidence>
<dbReference type="SUPFAM" id="SSF48264">
    <property type="entry name" value="Cytochrome P450"/>
    <property type="match status" value="1"/>
</dbReference>
<evidence type="ECO:0000313" key="10">
    <source>
        <dbReference type="Proteomes" id="UP001176517"/>
    </source>
</evidence>
<keyword evidence="8" id="KW-1133">Transmembrane helix</keyword>
<dbReference type="Gene3D" id="1.10.630.10">
    <property type="entry name" value="Cytochrome P450"/>
    <property type="match status" value="1"/>
</dbReference>
<protein>
    <recommendedName>
        <fullName evidence="11">Cytochrome P450</fullName>
    </recommendedName>
</protein>
<evidence type="ECO:0000256" key="4">
    <source>
        <dbReference type="ARBA" id="ARBA00022723"/>
    </source>
</evidence>
<keyword evidence="5 6" id="KW-0408">Iron</keyword>
<dbReference type="InterPro" id="IPR036396">
    <property type="entry name" value="Cyt_P450_sf"/>
</dbReference>
<comment type="similarity">
    <text evidence="2 7">Belongs to the cytochrome P450 family.</text>
</comment>
<dbReference type="InterPro" id="IPR050529">
    <property type="entry name" value="CYP450_sterol_14alpha_dmase"/>
</dbReference>
<gene>
    <name evidence="9" type="ORF">OC846_006693</name>
</gene>
<dbReference type="GO" id="GO:0016705">
    <property type="term" value="F:oxidoreductase activity, acting on paired donors, with incorporation or reduction of molecular oxygen"/>
    <property type="evidence" value="ECO:0007669"/>
    <property type="project" value="InterPro"/>
</dbReference>
<feature type="binding site" description="axial binding residue" evidence="6">
    <location>
        <position position="452"/>
    </location>
    <ligand>
        <name>heme</name>
        <dbReference type="ChEBI" id="CHEBI:30413"/>
    </ligand>
    <ligandPart>
        <name>Fe</name>
        <dbReference type="ChEBI" id="CHEBI:18248"/>
    </ligandPart>
</feature>
<dbReference type="PROSITE" id="PS00086">
    <property type="entry name" value="CYTOCHROME_P450"/>
    <property type="match status" value="1"/>
</dbReference>
<keyword evidence="4 6" id="KW-0479">Metal-binding</keyword>
<organism evidence="9 10">
    <name type="scientific">Tilletia horrida</name>
    <dbReference type="NCBI Taxonomy" id="155126"/>
    <lineage>
        <taxon>Eukaryota</taxon>
        <taxon>Fungi</taxon>
        <taxon>Dikarya</taxon>
        <taxon>Basidiomycota</taxon>
        <taxon>Ustilaginomycotina</taxon>
        <taxon>Exobasidiomycetes</taxon>
        <taxon>Tilletiales</taxon>
        <taxon>Tilletiaceae</taxon>
        <taxon>Tilletia</taxon>
    </lineage>
</organism>
<evidence type="ECO:0000256" key="8">
    <source>
        <dbReference type="SAM" id="Phobius"/>
    </source>
</evidence>
<accession>A0AAN6GN76</accession>
<dbReference type="GO" id="GO:0020037">
    <property type="term" value="F:heme binding"/>
    <property type="evidence" value="ECO:0007669"/>
    <property type="project" value="InterPro"/>
</dbReference>
<comment type="cofactor">
    <cofactor evidence="1 6">
        <name>heme</name>
        <dbReference type="ChEBI" id="CHEBI:30413"/>
    </cofactor>
</comment>
<dbReference type="Pfam" id="PF00067">
    <property type="entry name" value="p450"/>
    <property type="match status" value="1"/>
</dbReference>
<evidence type="ECO:0000256" key="2">
    <source>
        <dbReference type="ARBA" id="ARBA00010617"/>
    </source>
</evidence>
<dbReference type="PANTHER" id="PTHR24304:SF2">
    <property type="entry name" value="24-HYDROXYCHOLESTEROL 7-ALPHA-HYDROXYLASE"/>
    <property type="match status" value="1"/>
</dbReference>
<evidence type="ECO:0000256" key="1">
    <source>
        <dbReference type="ARBA" id="ARBA00001971"/>
    </source>
</evidence>
<keyword evidence="8" id="KW-0472">Membrane</keyword>
<keyword evidence="8" id="KW-0812">Transmembrane</keyword>
<evidence type="ECO:0000313" key="9">
    <source>
        <dbReference type="EMBL" id="KAK0542579.1"/>
    </source>
</evidence>
<dbReference type="GO" id="GO:0005506">
    <property type="term" value="F:iron ion binding"/>
    <property type="evidence" value="ECO:0007669"/>
    <property type="project" value="InterPro"/>
</dbReference>
<dbReference type="InterPro" id="IPR017972">
    <property type="entry name" value="Cyt_P450_CS"/>
</dbReference>
<keyword evidence="3 6" id="KW-0349">Heme</keyword>
<keyword evidence="10" id="KW-1185">Reference proteome</keyword>
<comment type="caution">
    <text evidence="9">The sequence shown here is derived from an EMBL/GenBank/DDBJ whole genome shotgun (WGS) entry which is preliminary data.</text>
</comment>
<dbReference type="PRINTS" id="PR00465">
    <property type="entry name" value="EP450IV"/>
</dbReference>
<dbReference type="InterPro" id="IPR001128">
    <property type="entry name" value="Cyt_P450"/>
</dbReference>
<dbReference type="AlphaFoldDB" id="A0AAN6GN76"/>
<name>A0AAN6GN76_9BASI</name>
<evidence type="ECO:0000256" key="7">
    <source>
        <dbReference type="RuleBase" id="RU000461"/>
    </source>
</evidence>
<evidence type="ECO:0000256" key="3">
    <source>
        <dbReference type="ARBA" id="ARBA00022617"/>
    </source>
</evidence>
<dbReference type="EMBL" id="JAPDMZ010000493">
    <property type="protein sequence ID" value="KAK0542579.1"/>
    <property type="molecule type" value="Genomic_DNA"/>
</dbReference>
<reference evidence="9" key="1">
    <citation type="journal article" date="2023" name="PhytoFront">
        <title>Draft Genome Resources of Seven Strains of Tilletia horrida, Causal Agent of Kernel Smut of Rice.</title>
        <authorList>
            <person name="Khanal S."/>
            <person name="Antony Babu S."/>
            <person name="Zhou X.G."/>
        </authorList>
    </citation>
    <scope>NUCLEOTIDE SEQUENCE</scope>
    <source>
        <strain evidence="9">TX6</strain>
    </source>
</reference>
<evidence type="ECO:0008006" key="11">
    <source>
        <dbReference type="Google" id="ProtNLM"/>
    </source>
</evidence>
<sequence>MANLSGHDAQSTLLPLYDRSITLAPLTPYTPALLALLLGSLVLLYRLQSSDGKSFLSGRSNKAFPEARVGKGMFASMNAYNSNPVVFLREARSNYGKQFKIPSPMANTYFFMTKQMNRYYLEVKEDIWSFGDGMGIFLKKIVLPGYFDNLSLFVSSVNRGVNRPAALRAWADNVAEEATKCFDAWSEKDEVDLFEASSELVQRVLVRCMMGMDFYDEHLDELIHHLHEMERDIGHPLNFLLPSWVPHPPARRLRAARDAVCAIFDKCLAKRRSSPASVWEDSLDYVNFTLKDKATQSLEKYFASHHTLIMFAAHTSTVASVAWTIVELLRHPEELAKLQASLEEQNDATPWSSRWTQQPQIASCLRESGRLYSGVSMLRLARKGTTLPDGSYVPAGSVVSISPYLTHRDEELYAEPEEWKPARWRVDPDLPRQLNSGDQAALLGFGFGTHRCPGEKMATMIATTAIGVLFSKYSAKVTDTAAVEQAASKPETLDFTKIGSAWAKQPIKLHVSPRA</sequence>
<dbReference type="PANTHER" id="PTHR24304">
    <property type="entry name" value="CYTOCHROME P450 FAMILY 7"/>
    <property type="match status" value="1"/>
</dbReference>
<dbReference type="InterPro" id="IPR002403">
    <property type="entry name" value="Cyt_P450_E_grp-IV"/>
</dbReference>
<dbReference type="Proteomes" id="UP001176517">
    <property type="component" value="Unassembled WGS sequence"/>
</dbReference>
<evidence type="ECO:0000256" key="5">
    <source>
        <dbReference type="ARBA" id="ARBA00023004"/>
    </source>
</evidence>
<keyword evidence="7" id="KW-0560">Oxidoreductase</keyword>